<gene>
    <name evidence="6" type="ORF">H8D96_05395</name>
</gene>
<dbReference type="GO" id="GO:0046872">
    <property type="term" value="F:metal ion binding"/>
    <property type="evidence" value="ECO:0007669"/>
    <property type="project" value="UniProtKB-KW"/>
</dbReference>
<sequence>MDQNDQVYIKLQKHLDNQAVGFPATKTGVEIRILKHIFTPKEAEVASLLSYKFEPFKIIYSRAEHLVESPEELDKILGRIQKKGGIEFKIKNGKKHYCNAPLVVGMYEFQLDRLTPEFIKDFNDYTSDKNFGVEFLSTELPQMRTIPVAKSIHLQHNVSIYDEVTTLLQQAKEPFVTIECICRKKKSMEGESCKVTDRKETCLAIGGMAQMALANDVGRKITKDETMSIIEQNQKEGLVLQPSNTKIAEFICSCCGCCCGMLEVHKNLPKPLDFWATNFHAVVDKKTCEGCGNCEESCQVGAVSVSEKEQYAVVNLDRCLGCGVCVSDCPTESISLLKKPIQVIPPQTREELFDIIMERKKGRFGKLMLTGKLFFDAVRTGQTHLLK</sequence>
<dbReference type="InterPro" id="IPR050157">
    <property type="entry name" value="PSI_iron-sulfur_center"/>
</dbReference>
<keyword evidence="2" id="KW-0479">Metal-binding</keyword>
<dbReference type="PROSITE" id="PS51379">
    <property type="entry name" value="4FE4S_FER_2"/>
    <property type="match status" value="2"/>
</dbReference>
<evidence type="ECO:0000313" key="7">
    <source>
        <dbReference type="Proteomes" id="UP000605201"/>
    </source>
</evidence>
<dbReference type="AlphaFoldDB" id="A0A8J6NWW6"/>
<keyword evidence="3" id="KW-0408">Iron</keyword>
<accession>A0A8J6NWW6</accession>
<proteinExistence type="predicted"/>
<keyword evidence="4" id="KW-0411">Iron-sulfur</keyword>
<dbReference type="InterPro" id="IPR017896">
    <property type="entry name" value="4Fe4S_Fe-S-bd"/>
</dbReference>
<evidence type="ECO:0000256" key="2">
    <source>
        <dbReference type="ARBA" id="ARBA00022723"/>
    </source>
</evidence>
<dbReference type="PANTHER" id="PTHR24960">
    <property type="entry name" value="PHOTOSYSTEM I IRON-SULFUR CENTER-RELATED"/>
    <property type="match status" value="1"/>
</dbReference>
<name>A0A8J6NWW6_9BACT</name>
<dbReference type="GO" id="GO:0051539">
    <property type="term" value="F:4 iron, 4 sulfur cluster binding"/>
    <property type="evidence" value="ECO:0007669"/>
    <property type="project" value="UniProtKB-KW"/>
</dbReference>
<comment type="caution">
    <text evidence="6">The sequence shown here is derived from an EMBL/GenBank/DDBJ whole genome shotgun (WGS) entry which is preliminary data.</text>
</comment>
<protein>
    <submittedName>
        <fullName evidence="6">4Fe-4S binding protein</fullName>
    </submittedName>
</protein>
<dbReference type="Gene3D" id="3.30.70.20">
    <property type="match status" value="1"/>
</dbReference>
<keyword evidence="1" id="KW-0004">4Fe-4S</keyword>
<evidence type="ECO:0000256" key="4">
    <source>
        <dbReference type="ARBA" id="ARBA00023014"/>
    </source>
</evidence>
<evidence type="ECO:0000259" key="5">
    <source>
        <dbReference type="PROSITE" id="PS51379"/>
    </source>
</evidence>
<dbReference type="Proteomes" id="UP000605201">
    <property type="component" value="Unassembled WGS sequence"/>
</dbReference>
<dbReference type="SUPFAM" id="SSF54862">
    <property type="entry name" value="4Fe-4S ferredoxins"/>
    <property type="match status" value="1"/>
</dbReference>
<dbReference type="Pfam" id="PF14697">
    <property type="entry name" value="Fer4_21"/>
    <property type="match status" value="1"/>
</dbReference>
<reference evidence="6 7" key="1">
    <citation type="submission" date="2020-08" db="EMBL/GenBank/DDBJ databases">
        <title>Bridging the membrane lipid divide: bacteria of the FCB group superphylum have the potential to synthesize archaeal ether lipids.</title>
        <authorList>
            <person name="Villanueva L."/>
            <person name="Von Meijenfeldt F.A.B."/>
            <person name="Westbye A.B."/>
            <person name="Yadav S."/>
            <person name="Hopmans E.C."/>
            <person name="Dutilh B.E."/>
            <person name="Sinninghe Damste J.S."/>
        </authorList>
    </citation>
    <scope>NUCLEOTIDE SEQUENCE [LARGE SCALE GENOMIC DNA]</scope>
    <source>
        <strain evidence="6">NIOZ-UU17</strain>
    </source>
</reference>
<dbReference type="PANTHER" id="PTHR24960:SF79">
    <property type="entry name" value="PHOTOSYSTEM I IRON-SULFUR CENTER"/>
    <property type="match status" value="1"/>
</dbReference>
<feature type="domain" description="4Fe-4S ferredoxin-type" evidence="5">
    <location>
        <begin position="279"/>
        <end position="308"/>
    </location>
</feature>
<dbReference type="PROSITE" id="PS00198">
    <property type="entry name" value="4FE4S_FER_1"/>
    <property type="match status" value="1"/>
</dbReference>
<evidence type="ECO:0000256" key="3">
    <source>
        <dbReference type="ARBA" id="ARBA00023004"/>
    </source>
</evidence>
<dbReference type="EMBL" id="JACNIG010000134">
    <property type="protein sequence ID" value="MBC8431334.1"/>
    <property type="molecule type" value="Genomic_DNA"/>
</dbReference>
<organism evidence="6 7">
    <name type="scientific">Candidatus Desulfatibia vada</name>
    <dbReference type="NCBI Taxonomy" id="2841696"/>
    <lineage>
        <taxon>Bacteria</taxon>
        <taxon>Pseudomonadati</taxon>
        <taxon>Thermodesulfobacteriota</taxon>
        <taxon>Desulfobacteria</taxon>
        <taxon>Desulfobacterales</taxon>
        <taxon>Desulfobacterales incertae sedis</taxon>
        <taxon>Candidatus Desulfatibia</taxon>
    </lineage>
</organism>
<dbReference type="InterPro" id="IPR017900">
    <property type="entry name" value="4Fe4S_Fe_S_CS"/>
</dbReference>
<evidence type="ECO:0000256" key="1">
    <source>
        <dbReference type="ARBA" id="ARBA00022485"/>
    </source>
</evidence>
<feature type="domain" description="4Fe-4S ferredoxin-type" evidence="5">
    <location>
        <begin position="310"/>
        <end position="339"/>
    </location>
</feature>
<evidence type="ECO:0000313" key="6">
    <source>
        <dbReference type="EMBL" id="MBC8431334.1"/>
    </source>
</evidence>